<dbReference type="PROSITE" id="PS50097">
    <property type="entry name" value="BTB"/>
    <property type="match status" value="1"/>
</dbReference>
<name>A0A9P6CZ11_9AGAR</name>
<evidence type="ECO:0000313" key="3">
    <source>
        <dbReference type="Proteomes" id="UP000807469"/>
    </source>
</evidence>
<organism evidence="2 3">
    <name type="scientific">Pholiota conissans</name>
    <dbReference type="NCBI Taxonomy" id="109636"/>
    <lineage>
        <taxon>Eukaryota</taxon>
        <taxon>Fungi</taxon>
        <taxon>Dikarya</taxon>
        <taxon>Basidiomycota</taxon>
        <taxon>Agaricomycotina</taxon>
        <taxon>Agaricomycetes</taxon>
        <taxon>Agaricomycetidae</taxon>
        <taxon>Agaricales</taxon>
        <taxon>Agaricineae</taxon>
        <taxon>Strophariaceae</taxon>
        <taxon>Pholiota</taxon>
    </lineage>
</organism>
<proteinExistence type="predicted"/>
<dbReference type="Gene3D" id="3.30.710.10">
    <property type="entry name" value="Potassium Channel Kv1.1, Chain A"/>
    <property type="match status" value="1"/>
</dbReference>
<evidence type="ECO:0000259" key="1">
    <source>
        <dbReference type="PROSITE" id="PS50097"/>
    </source>
</evidence>
<dbReference type="InterPro" id="IPR000210">
    <property type="entry name" value="BTB/POZ_dom"/>
</dbReference>
<gene>
    <name evidence="2" type="ORF">BDN70DRAFT_809866</name>
</gene>
<dbReference type="SUPFAM" id="SSF54695">
    <property type="entry name" value="POZ domain"/>
    <property type="match status" value="1"/>
</dbReference>
<comment type="caution">
    <text evidence="2">The sequence shown here is derived from an EMBL/GenBank/DDBJ whole genome shotgun (WGS) entry which is preliminary data.</text>
</comment>
<dbReference type="OrthoDB" id="2367075at2759"/>
<evidence type="ECO:0000313" key="2">
    <source>
        <dbReference type="EMBL" id="KAF9477879.1"/>
    </source>
</evidence>
<reference evidence="2" key="1">
    <citation type="submission" date="2020-11" db="EMBL/GenBank/DDBJ databases">
        <authorList>
            <consortium name="DOE Joint Genome Institute"/>
            <person name="Ahrendt S."/>
            <person name="Riley R."/>
            <person name="Andreopoulos W."/>
            <person name="Labutti K."/>
            <person name="Pangilinan J."/>
            <person name="Ruiz-Duenas F.J."/>
            <person name="Barrasa J.M."/>
            <person name="Sanchez-Garcia M."/>
            <person name="Camarero S."/>
            <person name="Miyauchi S."/>
            <person name="Serrano A."/>
            <person name="Linde D."/>
            <person name="Babiker R."/>
            <person name="Drula E."/>
            <person name="Ayuso-Fernandez I."/>
            <person name="Pacheco R."/>
            <person name="Padilla G."/>
            <person name="Ferreira P."/>
            <person name="Barriuso J."/>
            <person name="Kellner H."/>
            <person name="Castanera R."/>
            <person name="Alfaro M."/>
            <person name="Ramirez L."/>
            <person name="Pisabarro A.G."/>
            <person name="Kuo A."/>
            <person name="Tritt A."/>
            <person name="Lipzen A."/>
            <person name="He G."/>
            <person name="Yan M."/>
            <person name="Ng V."/>
            <person name="Cullen D."/>
            <person name="Martin F."/>
            <person name="Rosso M.-N."/>
            <person name="Henrissat B."/>
            <person name="Hibbett D."/>
            <person name="Martinez A.T."/>
            <person name="Grigoriev I.V."/>
        </authorList>
    </citation>
    <scope>NUCLEOTIDE SEQUENCE</scope>
    <source>
        <strain evidence="2">CIRM-BRFM 674</strain>
    </source>
</reference>
<feature type="non-terminal residue" evidence="2">
    <location>
        <position position="1"/>
    </location>
</feature>
<accession>A0A9P6CZ11</accession>
<dbReference type="AlphaFoldDB" id="A0A9P6CZ11"/>
<dbReference type="Proteomes" id="UP000807469">
    <property type="component" value="Unassembled WGS sequence"/>
</dbReference>
<dbReference type="InterPro" id="IPR011333">
    <property type="entry name" value="SKP1/BTB/POZ_sf"/>
</dbReference>
<protein>
    <recommendedName>
        <fullName evidence="1">BTB domain-containing protein</fullName>
    </recommendedName>
</protein>
<sequence>VEATLFSVHRHFFERHSEYFRNLLSTYRYSEGNHIFLPRVKTDDFERLLSIFYPTELCKPEITTLKGWTSILTLAQKWGMAQVRALALQNIGDHASPMEMIVIAHRHYLHHPGPAWLLTAYKAICTRPTPLSLQEAEKLDMRRVIGIWEVQNEVLRMGSVRSVRDDKRIEELIKDTFGAFESEEPEAPIWST</sequence>
<keyword evidence="3" id="KW-1185">Reference proteome</keyword>
<dbReference type="CDD" id="cd18186">
    <property type="entry name" value="BTB_POZ_ZBTB_KLHL-like"/>
    <property type="match status" value="1"/>
</dbReference>
<feature type="domain" description="BTB" evidence="1">
    <location>
        <begin position="1"/>
        <end position="61"/>
    </location>
</feature>
<dbReference type="Pfam" id="PF00651">
    <property type="entry name" value="BTB"/>
    <property type="match status" value="1"/>
</dbReference>
<dbReference type="EMBL" id="MU155248">
    <property type="protein sequence ID" value="KAF9477879.1"/>
    <property type="molecule type" value="Genomic_DNA"/>
</dbReference>